<dbReference type="PANTHER" id="PTHR43135:SF3">
    <property type="entry name" value="ALPHA-D-RIBOSE 1-METHYLPHOSPHONATE 5-TRIPHOSPHATE DIPHOSPHATASE"/>
    <property type="match status" value="1"/>
</dbReference>
<keyword evidence="4" id="KW-1185">Reference proteome</keyword>
<protein>
    <submittedName>
        <fullName evidence="3">Amidohydrolase family protein</fullName>
    </submittedName>
</protein>
<dbReference type="InterPro" id="IPR011059">
    <property type="entry name" value="Metal-dep_hydrolase_composite"/>
</dbReference>
<dbReference type="InterPro" id="IPR032466">
    <property type="entry name" value="Metal_Hydrolase"/>
</dbReference>
<dbReference type="RefSeq" id="WP_380218470.1">
    <property type="nucleotide sequence ID" value="NZ_JBHTBN010000007.1"/>
</dbReference>
<evidence type="ECO:0000313" key="3">
    <source>
        <dbReference type="EMBL" id="MFC7358497.1"/>
    </source>
</evidence>
<dbReference type="InterPro" id="IPR006680">
    <property type="entry name" value="Amidohydro-rel"/>
</dbReference>
<dbReference type="SUPFAM" id="SSF51556">
    <property type="entry name" value="Metallo-dependent hydrolases"/>
    <property type="match status" value="1"/>
</dbReference>
<feature type="chain" id="PRO_5046164768" evidence="1">
    <location>
        <begin position="20"/>
        <end position="433"/>
    </location>
</feature>
<dbReference type="Gene3D" id="2.30.40.10">
    <property type="entry name" value="Urease, subunit C, domain 1"/>
    <property type="match status" value="1"/>
</dbReference>
<evidence type="ECO:0000313" key="4">
    <source>
        <dbReference type="Proteomes" id="UP001596415"/>
    </source>
</evidence>
<sequence length="433" mass="46047">MKKLLTTLILSVAIFGLNAQTAQIIHAGSLLAEPGKAPLKNQSILIENGKIKEVRSGFSTAEQMGYESSKVTLLNLKDKFVMPGFIDLHTHITGERDINANPYEWVKLEEADGAYRAIPYAQRTLNAGFTTIRNLGGEPNIMNALKRAISQGVVTGPRIFASTGAVSATGGHGDTHGYNSNIMEMIGVDASICDGADDCRRAVRDMVKRGADVIKITATGGVLSNTAAGVGQQLTDDEMKAIVETATSMGRNVAAHAHEADGINAALRAGVQTIDHGSYLNDESVRLFNQTGAYLVPTLLAGVSVKEELEVNDKIPPAIAAKIRQVAPVVEASFKRALKGGVKIAFGTDSGVSKHGLNAREFELMVQYGMDENDAIKSATITAAEVLGMSNQLGTIENGKIADIVAVDGNPLQNISLLKDVKFVMKEGVVYKE</sequence>
<feature type="domain" description="Amidohydrolase-related" evidence="2">
    <location>
        <begin position="80"/>
        <end position="429"/>
    </location>
</feature>
<organism evidence="3 4">
    <name type="scientific">Jejudonia soesokkakensis</name>
    <dbReference type="NCBI Taxonomy" id="1323432"/>
    <lineage>
        <taxon>Bacteria</taxon>
        <taxon>Pseudomonadati</taxon>
        <taxon>Bacteroidota</taxon>
        <taxon>Flavobacteriia</taxon>
        <taxon>Flavobacteriales</taxon>
        <taxon>Flavobacteriaceae</taxon>
        <taxon>Jejudonia</taxon>
    </lineage>
</organism>
<gene>
    <name evidence="3" type="ORF">ACFQO1_12420</name>
</gene>
<name>A0ABW2MX74_9FLAO</name>
<dbReference type="EMBL" id="JBHTBN010000007">
    <property type="protein sequence ID" value="MFC7358497.1"/>
    <property type="molecule type" value="Genomic_DNA"/>
</dbReference>
<dbReference type="CDD" id="cd01299">
    <property type="entry name" value="Met_dep_hydrolase_A"/>
    <property type="match status" value="1"/>
</dbReference>
<dbReference type="InterPro" id="IPR051781">
    <property type="entry name" value="Metallo-dep_Hydrolase"/>
</dbReference>
<dbReference type="Proteomes" id="UP001596415">
    <property type="component" value="Unassembled WGS sequence"/>
</dbReference>
<dbReference type="Gene3D" id="3.20.20.140">
    <property type="entry name" value="Metal-dependent hydrolases"/>
    <property type="match status" value="1"/>
</dbReference>
<accession>A0ABW2MX74</accession>
<dbReference type="PANTHER" id="PTHR43135">
    <property type="entry name" value="ALPHA-D-RIBOSE 1-METHYLPHOSPHONATE 5-TRIPHOSPHATE DIPHOSPHATASE"/>
    <property type="match status" value="1"/>
</dbReference>
<dbReference type="SUPFAM" id="SSF51338">
    <property type="entry name" value="Composite domain of metallo-dependent hydrolases"/>
    <property type="match status" value="1"/>
</dbReference>
<feature type="signal peptide" evidence="1">
    <location>
        <begin position="1"/>
        <end position="19"/>
    </location>
</feature>
<keyword evidence="1" id="KW-0732">Signal</keyword>
<reference evidence="4" key="1">
    <citation type="journal article" date="2019" name="Int. J. Syst. Evol. Microbiol.">
        <title>The Global Catalogue of Microorganisms (GCM) 10K type strain sequencing project: providing services to taxonomists for standard genome sequencing and annotation.</title>
        <authorList>
            <consortium name="The Broad Institute Genomics Platform"/>
            <consortium name="The Broad Institute Genome Sequencing Center for Infectious Disease"/>
            <person name="Wu L."/>
            <person name="Ma J."/>
        </authorList>
    </citation>
    <scope>NUCLEOTIDE SEQUENCE [LARGE SCALE GENOMIC DNA]</scope>
    <source>
        <strain evidence="4">CGMCC 1.16306</strain>
    </source>
</reference>
<dbReference type="Pfam" id="PF01979">
    <property type="entry name" value="Amidohydro_1"/>
    <property type="match status" value="1"/>
</dbReference>
<comment type="caution">
    <text evidence="3">The sequence shown here is derived from an EMBL/GenBank/DDBJ whole genome shotgun (WGS) entry which is preliminary data.</text>
</comment>
<proteinExistence type="predicted"/>
<dbReference type="InterPro" id="IPR057744">
    <property type="entry name" value="OTAase-like"/>
</dbReference>
<evidence type="ECO:0000256" key="1">
    <source>
        <dbReference type="SAM" id="SignalP"/>
    </source>
</evidence>
<evidence type="ECO:0000259" key="2">
    <source>
        <dbReference type="Pfam" id="PF01979"/>
    </source>
</evidence>